<name>M6FJ45_9LEPT</name>
<gene>
    <name evidence="2" type="ORF">LEP1GSC038_1846</name>
</gene>
<dbReference type="EMBL" id="AFJM02000037">
    <property type="protein sequence ID" value="EMM72808.1"/>
    <property type="molecule type" value="Genomic_DNA"/>
</dbReference>
<evidence type="ECO:0000313" key="2">
    <source>
        <dbReference type="EMBL" id="EMM72808.1"/>
    </source>
</evidence>
<keyword evidence="1" id="KW-0812">Transmembrane</keyword>
<protein>
    <submittedName>
        <fullName evidence="2">Uncharacterized protein</fullName>
    </submittedName>
</protein>
<dbReference type="AlphaFoldDB" id="M6FJ45"/>
<proteinExistence type="predicted"/>
<sequence>MAICRIEIFLGLFFWRFCGNSQSFFKVSFGFILFLRILGEFFSSLKFQDFTSF</sequence>
<reference evidence="2 3" key="1">
    <citation type="submission" date="2013-01" db="EMBL/GenBank/DDBJ databases">
        <authorList>
            <person name="Harkins D.M."/>
            <person name="Durkin A.S."/>
            <person name="Brinkac L.M."/>
            <person name="Haft D.H."/>
            <person name="Selengut J.D."/>
            <person name="Sanka R."/>
            <person name="DePew J."/>
            <person name="Purushe J."/>
            <person name="Hospenthal D.R."/>
            <person name="Murray C.K."/>
            <person name="Pimentel G."/>
            <person name="Wasfy M."/>
            <person name="Vinetz J.M."/>
            <person name="Sutton G.G."/>
            <person name="Nierman W.C."/>
            <person name="Fouts D.E."/>
        </authorList>
    </citation>
    <scope>NUCLEOTIDE SEQUENCE [LARGE SCALE GENOMIC DNA]</scope>
    <source>
        <strain evidence="2 3">2006001855</strain>
    </source>
</reference>
<evidence type="ECO:0000313" key="3">
    <source>
        <dbReference type="Proteomes" id="UP000012101"/>
    </source>
</evidence>
<keyword evidence="1" id="KW-0472">Membrane</keyword>
<dbReference type="Proteomes" id="UP000012101">
    <property type="component" value="Unassembled WGS sequence"/>
</dbReference>
<accession>M6FJ45</accession>
<keyword evidence="1" id="KW-1133">Transmembrane helix</keyword>
<feature type="transmembrane region" description="Helical" evidence="1">
    <location>
        <begin position="23"/>
        <end position="42"/>
    </location>
</feature>
<evidence type="ECO:0000256" key="1">
    <source>
        <dbReference type="SAM" id="Phobius"/>
    </source>
</evidence>
<organism evidence="2 3">
    <name type="scientific">Leptospira weilii str. 2006001855</name>
    <dbReference type="NCBI Taxonomy" id="996804"/>
    <lineage>
        <taxon>Bacteria</taxon>
        <taxon>Pseudomonadati</taxon>
        <taxon>Spirochaetota</taxon>
        <taxon>Spirochaetia</taxon>
        <taxon>Leptospirales</taxon>
        <taxon>Leptospiraceae</taxon>
        <taxon>Leptospira</taxon>
    </lineage>
</organism>
<comment type="caution">
    <text evidence="2">The sequence shown here is derived from an EMBL/GenBank/DDBJ whole genome shotgun (WGS) entry which is preliminary data.</text>
</comment>